<dbReference type="Proteomes" id="UP001349994">
    <property type="component" value="Unassembled WGS sequence"/>
</dbReference>
<dbReference type="EMBL" id="JAYMFF010000002">
    <property type="protein sequence ID" value="MEC4175041.1"/>
    <property type="molecule type" value="Genomic_DNA"/>
</dbReference>
<keyword evidence="1" id="KW-1133">Transmembrane helix</keyword>
<sequence>MNCPHCNSPLPSEASYCSRCGLGIPGRNESTECAYAAFISYRHLPRDTEVAQQVQKAIETYRLPRGIVLKQQDDLVTSVGRRLGKCFRDEDELAASHSLPESIKRALAQSRSLIVICSPRTHESIWVQREIEMFATFHGRERIICVLADGDTASSIPLRLKTRLQPDADGIMREMPAEPLAADLRPDSKPKHNAELLRTIAAIIGCSYDDLCRREQSRRRKRLVIGFLSTVALAGLLCALVLQICVAQNNAKEAESLALAAQSQEQLARGERMQAIETALSALPSSGSSADRPLVPAAQQALEDALTIYPDPYNKWRPLCTIDTTNPIKQFAVSPAGTWVATLDEAGAVITFDGKTGRLLHTIDLRDFSSDPTNFNVEEWTIVGAGLDTFLMACCTDNGGIVSVNALEGTILWEEKGACATSIAVSEDGYYCAIFTITPDGTILIGIVDVETGEAVGWGETEKLGYRRGKSFLPSCFSIESGIAALCADTSVLCFNLNNDDYTFASLGTNHVWSLLAGGGFLAAASIDLPENSGGLGLIYEFGACALPADSGDPLWHIDGTYDITSSGPPEDVVSYHGAPRVQCFTQATDLAVACTAGQSLNVLSCDGGKELYHEEFSGSVVEVTSYYHSGCEPKDRDTLILVTSDGMLNMRAIGTAEAVIDGWDRQLPNRIDSAGFALGAEGGMIAYAHASDQTTRILAYQYANDSEDDERTLSLDELIARAHEVLEDS</sequence>
<evidence type="ECO:0000313" key="4">
    <source>
        <dbReference type="Proteomes" id="UP001349994"/>
    </source>
</evidence>
<feature type="transmembrane region" description="Helical" evidence="1">
    <location>
        <begin position="223"/>
        <end position="242"/>
    </location>
</feature>
<proteinExistence type="predicted"/>
<dbReference type="InterPro" id="IPR015032">
    <property type="entry name" value="ThsB__TIR-like_domain"/>
</dbReference>
<organism evidence="3 4">
    <name type="scientific">Adlercreutzia wanghongyangiae</name>
    <dbReference type="NCBI Taxonomy" id="3111451"/>
    <lineage>
        <taxon>Bacteria</taxon>
        <taxon>Bacillati</taxon>
        <taxon>Actinomycetota</taxon>
        <taxon>Coriobacteriia</taxon>
        <taxon>Eggerthellales</taxon>
        <taxon>Eggerthellaceae</taxon>
        <taxon>Adlercreutzia</taxon>
    </lineage>
</organism>
<accession>A0ABU6IF73</accession>
<dbReference type="Gene3D" id="3.40.50.10140">
    <property type="entry name" value="Toll/interleukin-1 receptor homology (TIR) domain"/>
    <property type="match status" value="1"/>
</dbReference>
<keyword evidence="4" id="KW-1185">Reference proteome</keyword>
<reference evidence="3 4" key="1">
    <citation type="submission" date="2024-01" db="EMBL/GenBank/DDBJ databases">
        <title>novel species in genus Adlercreutzia.</title>
        <authorList>
            <person name="Liu X."/>
        </authorList>
    </citation>
    <scope>NUCLEOTIDE SEQUENCE [LARGE SCALE GENOMIC DNA]</scope>
    <source>
        <strain evidence="3 4">R7</strain>
    </source>
</reference>
<name>A0ABU6IF73_9ACTN</name>
<evidence type="ECO:0000256" key="1">
    <source>
        <dbReference type="SAM" id="Phobius"/>
    </source>
</evidence>
<keyword evidence="1" id="KW-0812">Transmembrane</keyword>
<dbReference type="InterPro" id="IPR015943">
    <property type="entry name" value="WD40/YVTN_repeat-like_dom_sf"/>
</dbReference>
<feature type="domain" description="Thoeris protein ThsB TIR-like" evidence="2">
    <location>
        <begin position="38"/>
        <end position="151"/>
    </location>
</feature>
<keyword evidence="1" id="KW-0472">Membrane</keyword>
<dbReference type="InterPro" id="IPR036322">
    <property type="entry name" value="WD40_repeat_dom_sf"/>
</dbReference>
<dbReference type="SUPFAM" id="SSF50978">
    <property type="entry name" value="WD40 repeat-like"/>
    <property type="match status" value="1"/>
</dbReference>
<dbReference type="Pfam" id="PF08937">
    <property type="entry name" value="ThsB_TIR"/>
    <property type="match status" value="1"/>
</dbReference>
<dbReference type="Gene3D" id="2.130.10.10">
    <property type="entry name" value="YVTN repeat-like/Quinoprotein amine dehydrogenase"/>
    <property type="match status" value="1"/>
</dbReference>
<evidence type="ECO:0000313" key="3">
    <source>
        <dbReference type="EMBL" id="MEC4175041.1"/>
    </source>
</evidence>
<dbReference type="RefSeq" id="WP_326424740.1">
    <property type="nucleotide sequence ID" value="NZ_JAYMFF010000002.1"/>
</dbReference>
<comment type="caution">
    <text evidence="3">The sequence shown here is derived from an EMBL/GenBank/DDBJ whole genome shotgun (WGS) entry which is preliminary data.</text>
</comment>
<gene>
    <name evidence="3" type="ORF">VIN30_01070</name>
</gene>
<evidence type="ECO:0000259" key="2">
    <source>
        <dbReference type="Pfam" id="PF08937"/>
    </source>
</evidence>
<protein>
    <submittedName>
        <fullName evidence="3">TIR domain-containing protein</fullName>
    </submittedName>
</protein>
<dbReference type="SUPFAM" id="SSF52200">
    <property type="entry name" value="Toll/Interleukin receptor TIR domain"/>
    <property type="match status" value="1"/>
</dbReference>
<dbReference type="InterPro" id="IPR035897">
    <property type="entry name" value="Toll_tir_struct_dom_sf"/>
</dbReference>